<gene>
    <name evidence="2" type="ORF">PAHAL_8G182000</name>
</gene>
<name>A0A2T8I9A1_9POAL</name>
<dbReference type="EMBL" id="CM008053">
    <property type="protein sequence ID" value="PVH34266.1"/>
    <property type="molecule type" value="Genomic_DNA"/>
</dbReference>
<dbReference type="SUPFAM" id="SSF48371">
    <property type="entry name" value="ARM repeat"/>
    <property type="match status" value="1"/>
</dbReference>
<evidence type="ECO:0000313" key="2">
    <source>
        <dbReference type="EMBL" id="PVH34266.1"/>
    </source>
</evidence>
<dbReference type="InterPro" id="IPR016024">
    <property type="entry name" value="ARM-type_fold"/>
</dbReference>
<dbReference type="PANTHER" id="PTHR33115:SF25">
    <property type="entry name" value="CONDENSIN COMPLEX SUBUNIT 1 C-TERMINAL DOMAIN-CONTAINING PROTEIN"/>
    <property type="match status" value="1"/>
</dbReference>
<organism evidence="2">
    <name type="scientific">Panicum hallii</name>
    <dbReference type="NCBI Taxonomy" id="206008"/>
    <lineage>
        <taxon>Eukaryota</taxon>
        <taxon>Viridiplantae</taxon>
        <taxon>Streptophyta</taxon>
        <taxon>Embryophyta</taxon>
        <taxon>Tracheophyta</taxon>
        <taxon>Spermatophyta</taxon>
        <taxon>Magnoliopsida</taxon>
        <taxon>Liliopsida</taxon>
        <taxon>Poales</taxon>
        <taxon>Poaceae</taxon>
        <taxon>PACMAD clade</taxon>
        <taxon>Panicoideae</taxon>
        <taxon>Panicodae</taxon>
        <taxon>Paniceae</taxon>
        <taxon>Panicinae</taxon>
        <taxon>Panicum</taxon>
        <taxon>Panicum sect. Panicum</taxon>
    </lineage>
</organism>
<dbReference type="Gramene" id="PVH34266">
    <property type="protein sequence ID" value="PVH34266"/>
    <property type="gene ID" value="PAHAL_8G182000"/>
</dbReference>
<reference evidence="2" key="1">
    <citation type="submission" date="2018-04" db="EMBL/GenBank/DDBJ databases">
        <title>WGS assembly of Panicum hallii.</title>
        <authorList>
            <person name="Lovell J."/>
            <person name="Jenkins J."/>
            <person name="Lowry D."/>
            <person name="Mamidi S."/>
            <person name="Sreedasyam A."/>
            <person name="Weng X."/>
            <person name="Barry K."/>
            <person name="Bonette J."/>
            <person name="Campitelli B."/>
            <person name="Daum C."/>
            <person name="Gordon S."/>
            <person name="Gould B."/>
            <person name="Lipzen A."/>
            <person name="Macqueen A."/>
            <person name="Palacio-Mejia J."/>
            <person name="Plott C."/>
            <person name="Shakirov E."/>
            <person name="Shu S."/>
            <person name="Yoshinaga Y."/>
            <person name="Zane M."/>
            <person name="Rokhsar D."/>
            <person name="Grimwood J."/>
            <person name="Schmutz J."/>
            <person name="Juenger T."/>
        </authorList>
    </citation>
    <scope>NUCLEOTIDE SEQUENCE [LARGE SCALE GENOMIC DNA]</scope>
    <source>
        <strain evidence="2">FIL2</strain>
    </source>
</reference>
<dbReference type="PANTHER" id="PTHR33115">
    <property type="entry name" value="ARM REPEAT SUPERFAMILY PROTEIN"/>
    <property type="match status" value="1"/>
</dbReference>
<accession>A0A2T8I9A1</accession>
<feature type="region of interest" description="Disordered" evidence="1">
    <location>
        <begin position="277"/>
        <end position="302"/>
    </location>
</feature>
<dbReference type="Proteomes" id="UP000243499">
    <property type="component" value="Chromosome 8"/>
</dbReference>
<evidence type="ECO:0000256" key="1">
    <source>
        <dbReference type="SAM" id="MobiDB-lite"/>
    </source>
</evidence>
<sequence length="536" mass="60928">MYLKDLLTATRGRNLVTYASSLLDSDYKEDYESGARILVVFIGKQKLPVEELIRSSRKRIQKLVMMLSWTDRDYQDTRLFAAKIVAHVALHISIAQFPGTLESIRSLLKPSESNSILFGTPLKSKPTTEEVRSGTEHTVQTKPATEYDADARMECQLIEQGLIILDQLSLDRTNCSEILKAEPLLMDILSWICSRPFIHDNEQEGEWVNILRLSFTVLAQLASLRGQLALKLLRKIKFEFNPSWVSGYARQPDIQILAIKTFSYVFTATAEDSSDAPEIKKLATTETSQQALPRGKSEKGKKWDKREHFLKVILMLFLPNENIEQGGTSSMALPTVQSVAGEALTMLSLSSRNCKYLLDLKEGMALTKLEQIIYSEDRIEYRAIAADILKRLYAVLCDPDLYPNEQKVPHIERVLPKQHLRLQAALVRIICDMQSNEKISGSEFSRLVGNRSHFAKLLKKLIVTNSRAGTDYHLEIVKWTAALIGSMLTRDRVWAQEIRKQGIVESLSDASKIMSGADSWMLYLPWLLLCKRYRIN</sequence>
<protein>
    <submittedName>
        <fullName evidence="2">Uncharacterized protein</fullName>
    </submittedName>
</protein>
<dbReference type="AlphaFoldDB" id="A0A2T8I9A1"/>
<proteinExistence type="predicted"/>